<evidence type="ECO:0000313" key="5">
    <source>
        <dbReference type="Proteomes" id="UP001144036"/>
    </source>
</evidence>
<dbReference type="PROSITE" id="PS50801">
    <property type="entry name" value="STAS"/>
    <property type="match status" value="1"/>
</dbReference>
<evidence type="ECO:0000313" key="4">
    <source>
        <dbReference type="EMBL" id="MDA0632731.1"/>
    </source>
</evidence>
<name>A0ABT4S6A0_9ACTN</name>
<comment type="similarity">
    <text evidence="1 2">Belongs to the anti-sigma-factor antagonist family.</text>
</comment>
<keyword evidence="5" id="KW-1185">Reference proteome</keyword>
<dbReference type="Proteomes" id="UP001144036">
    <property type="component" value="Unassembled WGS sequence"/>
</dbReference>
<dbReference type="RefSeq" id="WP_270153512.1">
    <property type="nucleotide sequence ID" value="NZ_JAPNNL010000011.1"/>
</dbReference>
<evidence type="ECO:0000259" key="3">
    <source>
        <dbReference type="PROSITE" id="PS50801"/>
    </source>
</evidence>
<dbReference type="InterPro" id="IPR036513">
    <property type="entry name" value="STAS_dom_sf"/>
</dbReference>
<accession>A0ABT4S6A0</accession>
<gene>
    <name evidence="4" type="ORF">OUY22_04825</name>
</gene>
<dbReference type="InterPro" id="IPR003658">
    <property type="entry name" value="Anti-sigma_ant"/>
</dbReference>
<dbReference type="PANTHER" id="PTHR33495">
    <property type="entry name" value="ANTI-SIGMA FACTOR ANTAGONIST TM_1081-RELATED-RELATED"/>
    <property type="match status" value="1"/>
</dbReference>
<dbReference type="Pfam" id="PF13466">
    <property type="entry name" value="STAS_2"/>
    <property type="match status" value="1"/>
</dbReference>
<dbReference type="InterPro" id="IPR002645">
    <property type="entry name" value="STAS_dom"/>
</dbReference>
<dbReference type="NCBIfam" id="TIGR00377">
    <property type="entry name" value="ant_ant_sig"/>
    <property type="match status" value="1"/>
</dbReference>
<comment type="caution">
    <text evidence="4">The sequence shown here is derived from an EMBL/GenBank/DDBJ whole genome shotgun (WGS) entry which is preliminary data.</text>
</comment>
<organism evidence="4 5">
    <name type="scientific">Nonomuraea corallina</name>
    <dbReference type="NCBI Taxonomy" id="2989783"/>
    <lineage>
        <taxon>Bacteria</taxon>
        <taxon>Bacillati</taxon>
        <taxon>Actinomycetota</taxon>
        <taxon>Actinomycetes</taxon>
        <taxon>Streptosporangiales</taxon>
        <taxon>Streptosporangiaceae</taxon>
        <taxon>Nonomuraea</taxon>
    </lineage>
</organism>
<sequence length="105" mass="11103">MITKDTVPLGGTGASTLVHLTGDIDILTAARLRQQLLNALGYSTGRLVLDLSQVTFFGADGLSVLISVQNRARARGVTLVLTGVPPRVARVLRITGLEGHFPVKV</sequence>
<dbReference type="Gene3D" id="3.30.750.24">
    <property type="entry name" value="STAS domain"/>
    <property type="match status" value="1"/>
</dbReference>
<dbReference type="SUPFAM" id="SSF52091">
    <property type="entry name" value="SpoIIaa-like"/>
    <property type="match status" value="1"/>
</dbReference>
<evidence type="ECO:0000256" key="2">
    <source>
        <dbReference type="RuleBase" id="RU003749"/>
    </source>
</evidence>
<dbReference type="InterPro" id="IPR058548">
    <property type="entry name" value="MlaB-like_STAS"/>
</dbReference>
<reference evidence="4" key="1">
    <citation type="submission" date="2022-11" db="EMBL/GenBank/DDBJ databases">
        <title>Nonomuraea corallina sp. nov., a new species of the genus Nonomuraea isolated from sea side sediment in Thai sea.</title>
        <authorList>
            <person name="Ngamcharungchit C."/>
            <person name="Matsumoto A."/>
            <person name="Suriyachadkun C."/>
            <person name="Panbangred W."/>
            <person name="Inahashi Y."/>
            <person name="Intra B."/>
        </authorList>
    </citation>
    <scope>NUCLEOTIDE SEQUENCE</scope>
    <source>
        <strain evidence="4">MCN248</strain>
    </source>
</reference>
<dbReference type="PANTHER" id="PTHR33495:SF2">
    <property type="entry name" value="ANTI-SIGMA FACTOR ANTAGONIST TM_1081-RELATED"/>
    <property type="match status" value="1"/>
</dbReference>
<protein>
    <recommendedName>
        <fullName evidence="2">Anti-sigma factor antagonist</fullName>
    </recommendedName>
</protein>
<proteinExistence type="inferred from homology"/>
<dbReference type="EMBL" id="JAPNNL010000011">
    <property type="protein sequence ID" value="MDA0632731.1"/>
    <property type="molecule type" value="Genomic_DNA"/>
</dbReference>
<dbReference type="CDD" id="cd07043">
    <property type="entry name" value="STAS_anti-anti-sigma_factors"/>
    <property type="match status" value="1"/>
</dbReference>
<feature type="domain" description="STAS" evidence="3">
    <location>
        <begin position="17"/>
        <end position="105"/>
    </location>
</feature>
<evidence type="ECO:0000256" key="1">
    <source>
        <dbReference type="ARBA" id="ARBA00009013"/>
    </source>
</evidence>